<accession>A0A5C3QME7</accession>
<gene>
    <name evidence="6" type="ORF">BDV98DRAFT_594854</name>
</gene>
<dbReference type="InterPro" id="IPR042231">
    <property type="entry name" value="Cho/carn_acyl_trans_2"/>
</dbReference>
<dbReference type="InterPro" id="IPR039551">
    <property type="entry name" value="Cho/carn_acyl_trans"/>
</dbReference>
<sequence length="656" mass="73748">MKKLTRPRLPVPGLRSTLDKYLKSIQPFLLEDEAKTGVSYDAAHDQRVKWAQEFEHGIGKTLQSRLDDLNRASPHNWLEDNFWTNCAWLDGRSPLPVNSNWWLALFNDDTVPLDARQHGPNWITPWQVRRAAWMTHRVLEFKERLLSQELHPNTTRTGLWVRDSTSNMFNIARVPRTNRDTISTPPPPSNPTSRNVLVMLHNQLYAINAYPNSEDVHLPPAHLERALIDVVNDAQARLDRDEETAPVGILTADNRDVWAKNLEHLLSLSSTNHRIHDIINNSIFLLCLDPFTHDASSNQATSSPISVDTPNEINSHLHNIRSGGINGQNRWFDKAFTLILESNTRAGAQGEHAPCDALVPSIVTEYACVESIDSSAFPEDIQTSLEGRVGPRSDGLASLPWERLDWVVDDHIRKECIEAEMRATELLADSDDAVLWFDEYGTQWIQSVTRLSIDAYVQMALQLAFYRIRGEFSATYETALTRSFDRGRTETIRSYTTESRAFVLGMQDPSVAATTKFNLLSQAVRAHTSLTRLAATGKGIDRHLLGLRLLLRSEELEDTSGMLLKDELFARSQEWKLCTSGLSAGSYFRGTGFGAMYPDGYGINYMSGPDLIKFGVESKKSSPATSTAELHQEIAQALRDMQSVCLQGMPAAQSHM</sequence>
<dbReference type="GO" id="GO:0016746">
    <property type="term" value="F:acyltransferase activity"/>
    <property type="evidence" value="ECO:0007669"/>
    <property type="project" value="UniProtKB-KW"/>
</dbReference>
<dbReference type="InterPro" id="IPR000542">
    <property type="entry name" value="Carn_acyl_trans"/>
</dbReference>
<reference evidence="6 7" key="1">
    <citation type="journal article" date="2019" name="Nat. Ecol. Evol.">
        <title>Megaphylogeny resolves global patterns of mushroom evolution.</title>
        <authorList>
            <person name="Varga T."/>
            <person name="Krizsan K."/>
            <person name="Foldi C."/>
            <person name="Dima B."/>
            <person name="Sanchez-Garcia M."/>
            <person name="Sanchez-Ramirez S."/>
            <person name="Szollosi G.J."/>
            <person name="Szarkandi J.G."/>
            <person name="Papp V."/>
            <person name="Albert L."/>
            <person name="Andreopoulos W."/>
            <person name="Angelini C."/>
            <person name="Antonin V."/>
            <person name="Barry K.W."/>
            <person name="Bougher N.L."/>
            <person name="Buchanan P."/>
            <person name="Buyck B."/>
            <person name="Bense V."/>
            <person name="Catcheside P."/>
            <person name="Chovatia M."/>
            <person name="Cooper J."/>
            <person name="Damon W."/>
            <person name="Desjardin D."/>
            <person name="Finy P."/>
            <person name="Geml J."/>
            <person name="Haridas S."/>
            <person name="Hughes K."/>
            <person name="Justo A."/>
            <person name="Karasinski D."/>
            <person name="Kautmanova I."/>
            <person name="Kiss B."/>
            <person name="Kocsube S."/>
            <person name="Kotiranta H."/>
            <person name="LaButti K.M."/>
            <person name="Lechner B.E."/>
            <person name="Liimatainen K."/>
            <person name="Lipzen A."/>
            <person name="Lukacs Z."/>
            <person name="Mihaltcheva S."/>
            <person name="Morgado L.N."/>
            <person name="Niskanen T."/>
            <person name="Noordeloos M.E."/>
            <person name="Ohm R.A."/>
            <person name="Ortiz-Santana B."/>
            <person name="Ovrebo C."/>
            <person name="Racz N."/>
            <person name="Riley R."/>
            <person name="Savchenko A."/>
            <person name="Shiryaev A."/>
            <person name="Soop K."/>
            <person name="Spirin V."/>
            <person name="Szebenyi C."/>
            <person name="Tomsovsky M."/>
            <person name="Tulloss R.E."/>
            <person name="Uehling J."/>
            <person name="Grigoriev I.V."/>
            <person name="Vagvolgyi C."/>
            <person name="Papp T."/>
            <person name="Martin F.M."/>
            <person name="Miettinen O."/>
            <person name="Hibbett D.S."/>
            <person name="Nagy L.G."/>
        </authorList>
    </citation>
    <scope>NUCLEOTIDE SEQUENCE [LARGE SCALE GENOMIC DNA]</scope>
    <source>
        <strain evidence="6 7">CBS 309.79</strain>
    </source>
</reference>
<keyword evidence="7" id="KW-1185">Reference proteome</keyword>
<dbReference type="InterPro" id="IPR023213">
    <property type="entry name" value="CAT-like_dom_sf"/>
</dbReference>
<keyword evidence="2 6" id="KW-0808">Transferase</keyword>
<comment type="similarity">
    <text evidence="1">Belongs to the carnitine/choline acetyltransferase family.</text>
</comment>
<dbReference type="Gene3D" id="3.30.559.70">
    <property type="entry name" value="Choline/Carnitine o-acyltransferase, domain 2"/>
    <property type="match status" value="1"/>
</dbReference>
<dbReference type="PANTHER" id="PTHR22589:SF107">
    <property type="entry name" value="CHOLINE_CARNITINE ACYLTRANSFERASE DOMAIN-CONTAINING PROTEIN"/>
    <property type="match status" value="1"/>
</dbReference>
<evidence type="ECO:0000256" key="3">
    <source>
        <dbReference type="ARBA" id="ARBA00023315"/>
    </source>
</evidence>
<dbReference type="Pfam" id="PF00755">
    <property type="entry name" value="Carn_acyltransf"/>
    <property type="match status" value="1"/>
</dbReference>
<evidence type="ECO:0000256" key="1">
    <source>
        <dbReference type="ARBA" id="ARBA00005232"/>
    </source>
</evidence>
<proteinExistence type="inferred from homology"/>
<dbReference type="STRING" id="1884261.A0A5C3QME7"/>
<name>A0A5C3QME7_9AGAR</name>
<feature type="domain" description="Choline/carnitine acyltransferase" evidence="5">
    <location>
        <begin position="9"/>
        <end position="635"/>
    </location>
</feature>
<evidence type="ECO:0000256" key="2">
    <source>
        <dbReference type="ARBA" id="ARBA00022679"/>
    </source>
</evidence>
<dbReference type="Proteomes" id="UP000305067">
    <property type="component" value="Unassembled WGS sequence"/>
</dbReference>
<evidence type="ECO:0000313" key="6">
    <source>
        <dbReference type="EMBL" id="TFK99543.1"/>
    </source>
</evidence>
<organism evidence="6 7">
    <name type="scientific">Pterulicium gracile</name>
    <dbReference type="NCBI Taxonomy" id="1884261"/>
    <lineage>
        <taxon>Eukaryota</taxon>
        <taxon>Fungi</taxon>
        <taxon>Dikarya</taxon>
        <taxon>Basidiomycota</taxon>
        <taxon>Agaricomycotina</taxon>
        <taxon>Agaricomycetes</taxon>
        <taxon>Agaricomycetidae</taxon>
        <taxon>Agaricales</taxon>
        <taxon>Pleurotineae</taxon>
        <taxon>Pterulaceae</taxon>
        <taxon>Pterulicium</taxon>
    </lineage>
</organism>
<feature type="active site" description="Proton acceptor" evidence="4">
    <location>
        <position position="352"/>
    </location>
</feature>
<dbReference type="AlphaFoldDB" id="A0A5C3QME7"/>
<dbReference type="OrthoDB" id="240216at2759"/>
<protein>
    <submittedName>
        <fullName evidence="6">Acyltransferase ChoActase/COT/CPT</fullName>
    </submittedName>
</protein>
<evidence type="ECO:0000313" key="7">
    <source>
        <dbReference type="Proteomes" id="UP000305067"/>
    </source>
</evidence>
<dbReference type="PANTHER" id="PTHR22589">
    <property type="entry name" value="CARNITINE O-ACYLTRANSFERASE"/>
    <property type="match status" value="1"/>
</dbReference>
<dbReference type="Gene3D" id="3.30.559.10">
    <property type="entry name" value="Chloramphenicol acetyltransferase-like domain"/>
    <property type="match status" value="1"/>
</dbReference>
<evidence type="ECO:0000259" key="5">
    <source>
        <dbReference type="Pfam" id="PF00755"/>
    </source>
</evidence>
<dbReference type="SUPFAM" id="SSF52777">
    <property type="entry name" value="CoA-dependent acyltransferases"/>
    <property type="match status" value="2"/>
</dbReference>
<keyword evidence="3 6" id="KW-0012">Acyltransferase</keyword>
<evidence type="ECO:0000256" key="4">
    <source>
        <dbReference type="PIRSR" id="PIRSR600542-1"/>
    </source>
</evidence>
<dbReference type="EMBL" id="ML178833">
    <property type="protein sequence ID" value="TFK99543.1"/>
    <property type="molecule type" value="Genomic_DNA"/>
</dbReference>